<name>A0A2S3HVU9_9POAL</name>
<evidence type="ECO:0000313" key="1">
    <source>
        <dbReference type="EMBL" id="PAN31086.1"/>
    </source>
</evidence>
<proteinExistence type="predicted"/>
<dbReference type="EMBL" id="CM008050">
    <property type="protein sequence ID" value="PAN31086.1"/>
    <property type="molecule type" value="Genomic_DNA"/>
</dbReference>
<dbReference type="Proteomes" id="UP000243499">
    <property type="component" value="Chromosome 5"/>
</dbReference>
<dbReference type="Gramene" id="PAN31086">
    <property type="protein sequence ID" value="PAN31086"/>
    <property type="gene ID" value="PAHAL_5G395300"/>
</dbReference>
<accession>A0A2S3HVU9</accession>
<gene>
    <name evidence="1" type="ORF">PAHAL_5G395300</name>
</gene>
<reference evidence="1" key="1">
    <citation type="submission" date="2018-04" db="EMBL/GenBank/DDBJ databases">
        <title>WGS assembly of Panicum hallii.</title>
        <authorList>
            <person name="Lovell J."/>
            <person name="Jenkins J."/>
            <person name="Lowry D."/>
            <person name="Mamidi S."/>
            <person name="Sreedasyam A."/>
            <person name="Weng X."/>
            <person name="Barry K."/>
            <person name="Bonette J."/>
            <person name="Campitelli B."/>
            <person name="Daum C."/>
            <person name="Gordon S."/>
            <person name="Gould B."/>
            <person name="Lipzen A."/>
            <person name="Macqueen A."/>
            <person name="Palacio-Mejia J."/>
            <person name="Plott C."/>
            <person name="Shakirov E."/>
            <person name="Shu S."/>
            <person name="Yoshinaga Y."/>
            <person name="Zane M."/>
            <person name="Rokhsar D."/>
            <person name="Grimwood J."/>
            <person name="Schmutz J."/>
            <person name="Juenger T."/>
        </authorList>
    </citation>
    <scope>NUCLEOTIDE SEQUENCE [LARGE SCALE GENOMIC DNA]</scope>
    <source>
        <strain evidence="1">FIL2</strain>
    </source>
</reference>
<protein>
    <submittedName>
        <fullName evidence="1">Uncharacterized protein</fullName>
    </submittedName>
</protein>
<sequence length="86" mass="9984">MIWQDWALSRSTHEQGTVYSSGQLRFDWVDAEAELMVCREDLRLAIHWLQLPITLQIRLPHACSGIQLKDGDRLQLALQVKVKISR</sequence>
<organism evidence="1">
    <name type="scientific">Panicum hallii</name>
    <dbReference type="NCBI Taxonomy" id="206008"/>
    <lineage>
        <taxon>Eukaryota</taxon>
        <taxon>Viridiplantae</taxon>
        <taxon>Streptophyta</taxon>
        <taxon>Embryophyta</taxon>
        <taxon>Tracheophyta</taxon>
        <taxon>Spermatophyta</taxon>
        <taxon>Magnoliopsida</taxon>
        <taxon>Liliopsida</taxon>
        <taxon>Poales</taxon>
        <taxon>Poaceae</taxon>
        <taxon>PACMAD clade</taxon>
        <taxon>Panicoideae</taxon>
        <taxon>Panicodae</taxon>
        <taxon>Paniceae</taxon>
        <taxon>Panicinae</taxon>
        <taxon>Panicum</taxon>
        <taxon>Panicum sect. Panicum</taxon>
    </lineage>
</organism>
<dbReference type="AlphaFoldDB" id="A0A2S3HVU9"/>